<dbReference type="AlphaFoldDB" id="A0A1B8A5R4"/>
<evidence type="ECO:0000313" key="2">
    <source>
        <dbReference type="EMBL" id="OBS15823.1"/>
    </source>
</evidence>
<accession>A0A1B8A5R4</accession>
<sequence length="171" mass="18053">MYPLGTLYPNPLGTLNPNPLGTLNPNPLGTLNPNPLGTLYPNPLGTLYPSLGTLYPNPLGTLYPSLGTLRAQTCTLVSRFSSELLPAPLNANDACFLPSPSPCAARTATDYAIVGHRRSCSLNTTVIPPNAAYHPRSANQEISCQRRGSPGPPLLPSAAPHRSEPARAGFE</sequence>
<proteinExistence type="predicted"/>
<feature type="compositionally biased region" description="Basic and acidic residues" evidence="1">
    <location>
        <begin position="161"/>
        <end position="171"/>
    </location>
</feature>
<evidence type="ECO:0000256" key="1">
    <source>
        <dbReference type="SAM" id="MobiDB-lite"/>
    </source>
</evidence>
<organism evidence="2 3">
    <name type="scientific">Fusarium poae</name>
    <dbReference type="NCBI Taxonomy" id="36050"/>
    <lineage>
        <taxon>Eukaryota</taxon>
        <taxon>Fungi</taxon>
        <taxon>Dikarya</taxon>
        <taxon>Ascomycota</taxon>
        <taxon>Pezizomycotina</taxon>
        <taxon>Sordariomycetes</taxon>
        <taxon>Hypocreomycetidae</taxon>
        <taxon>Hypocreales</taxon>
        <taxon>Nectriaceae</taxon>
        <taxon>Fusarium</taxon>
    </lineage>
</organism>
<gene>
    <name evidence="2" type="ORF">FPOA_13406</name>
</gene>
<reference evidence="2 3" key="1">
    <citation type="submission" date="2016-06" db="EMBL/GenBank/DDBJ databases">
        <title>Living apart together: crosstalk between the core and supernumerary genomes in a fungal plant pathogen.</title>
        <authorList>
            <person name="Vanheule A."/>
            <person name="Audenaert K."/>
            <person name="Warris S."/>
            <person name="Van De Geest H."/>
            <person name="Schijlen E."/>
            <person name="Hofte M."/>
            <person name="De Saeger S."/>
            <person name="Haesaert G."/>
            <person name="Waalwijk C."/>
            <person name="Van Der Lee T."/>
        </authorList>
    </citation>
    <scope>NUCLEOTIDE SEQUENCE [LARGE SCALE GENOMIC DNA]</scope>
    <source>
        <strain evidence="2 3">2516</strain>
    </source>
</reference>
<name>A0A1B8A5R4_FUSPO</name>
<dbReference type="Proteomes" id="UP000091967">
    <property type="component" value="Unassembled WGS sequence"/>
</dbReference>
<comment type="caution">
    <text evidence="2">The sequence shown here is derived from an EMBL/GenBank/DDBJ whole genome shotgun (WGS) entry which is preliminary data.</text>
</comment>
<dbReference type="EMBL" id="LYXU01000130">
    <property type="protein sequence ID" value="OBS15823.1"/>
    <property type="molecule type" value="Genomic_DNA"/>
</dbReference>
<protein>
    <submittedName>
        <fullName evidence="2">Uncharacterized protein</fullName>
    </submittedName>
</protein>
<keyword evidence="3" id="KW-1185">Reference proteome</keyword>
<evidence type="ECO:0000313" key="3">
    <source>
        <dbReference type="Proteomes" id="UP000091967"/>
    </source>
</evidence>
<feature type="region of interest" description="Disordered" evidence="1">
    <location>
        <begin position="138"/>
        <end position="171"/>
    </location>
</feature>